<feature type="chain" id="PRO_5003410352" description="Bud site selection protein RAX2" evidence="3">
    <location>
        <begin position="19"/>
        <end position="1204"/>
    </location>
</feature>
<dbReference type="GO" id="GO:0005621">
    <property type="term" value="C:cellular bud scar"/>
    <property type="evidence" value="ECO:0007669"/>
    <property type="project" value="EnsemblFungi"/>
</dbReference>
<sequence>MLIKILLGALLLIPQIYASQLSSLQENLNITHINIPNLNLTTDDNSFELLGGIDSLSFYRYTGQQNFTSGILPNSNSNGLTYYSNNTFIQLYEPSLDSRIERIIPFGSDSFILSGKGSLGGYSLSNQLLFNLSSFSLKQIFNQTLDSVNSILVDGTVVCFGGNFTLSTNSLNGHSVALWNYTANSTSLLPFVGFGENSLINSITKLNDDNILFAGKFYTLDNSTLLNVVNDTMRNISDINLGQLIPLSAATWSSTGSFFDEETFVCPDPTIEAWFQNGTSGTLNCNLPFDVAPTKIRIYNSPDPDNEISLFRIFSDPSESIMNLTYIDPVLGQLKHCDAFCPLYTKQVLKSASENVTLSSEMIELLNDNTSDIRWSQDFQEFAFVNQLSASSLRFLALNSYGTNVGLSSFQIYQDAYAIFANNSLNEPSCNSLESFSSSDLSNNTWTRGMDDQNYVKTTYIPHQGVLPEVTFHPDLKYSGQYSIELYTPGCQQDNTCSSRGIVNVTVWNTNNNSILSTTLIYQNNDQLKYDELYSGYLNYSPKITVTYHSGIYSGTTAGTVVVDRLNIMINSLDILNEIHNSTNSLELNGLFQYQLSNFSTSSKDSSIARVANTSINQLTLTGFSSNVSLSASLYNDTLLVGAGDDGLSIYELNKDLAIQSSSQQGIEGKITGLKSYSNGVLVYGDFNSSKESSNVLSFNGSFDSIGNITSPITNFANITIDDSELLVFDNNLIFNVSSSSQISNTSSFSLSLWSSGSNSNGDTLFSGALSQVQFTNLSGSVSIANNLSATSLRSIGSPYAAIFLNDSVTGYVLKNDSSTSEMIFSDGSKAPWRWTGYVDSMLYLTNQSMLAVGSSSSVNGELSILNLDSFKVLANETLNQNSSVKTMVHFERNSSILVGGNFSISNTECFGLCLYNYTGNQWYTFLNGTINGTITKLQIFNDSQLIIAGVFDTKSQSSVNLALMNLTDNKLVLIRWGFKEPVKDFITIDDNIFAWNETSLFEYTSNSWVDIPISNSNSSTTIDSIGWTTTTDNNLKKRDNSETSNNVLIVKGQIYDNVYGHIQAMIYNFEEWIPYLSINSLVSSANQPAELFIDRDVSKLFDSQLALQVSNTTASITASSSTPTPTSSPKKKLHQSKKKIDRGFVVLIGLALALGTMTVLGIVGVILAYAFRDDDGDYDVITPRVNEDEMLKTVPPEKLMEFI</sequence>
<dbReference type="EMBL" id="HE576753">
    <property type="protein sequence ID" value="CCC68582.1"/>
    <property type="molecule type" value="Genomic_DNA"/>
</dbReference>
<dbReference type="InterPro" id="IPR024982">
    <property type="entry name" value="Rax2-like_C"/>
</dbReference>
<feature type="domain" description="Rax2-like C-terminal" evidence="4">
    <location>
        <begin position="863"/>
        <end position="1104"/>
    </location>
</feature>
<keyword evidence="8" id="KW-1185">Reference proteome</keyword>
<dbReference type="Proteomes" id="UP000001640">
    <property type="component" value="Chromosome 2"/>
</dbReference>
<evidence type="ECO:0008006" key="9">
    <source>
        <dbReference type="Google" id="ProtNLM"/>
    </source>
</evidence>
<dbReference type="HOGENOM" id="CLU_005863_0_0_1"/>
<evidence type="ECO:0000259" key="6">
    <source>
        <dbReference type="Pfam" id="PF20843"/>
    </source>
</evidence>
<dbReference type="GO" id="GO:1902929">
    <property type="term" value="C:plasma membrane of growing cell tip"/>
    <property type="evidence" value="ECO:0007669"/>
    <property type="project" value="TreeGrafter"/>
</dbReference>
<evidence type="ECO:0000256" key="1">
    <source>
        <dbReference type="SAM" id="MobiDB-lite"/>
    </source>
</evidence>
<dbReference type="Pfam" id="PF12768">
    <property type="entry name" value="Rax2"/>
    <property type="match status" value="1"/>
</dbReference>
<dbReference type="GO" id="GO:0007120">
    <property type="term" value="P:axial cellular bud site selection"/>
    <property type="evidence" value="ECO:0007669"/>
    <property type="project" value="EnsemblFungi"/>
</dbReference>
<keyword evidence="3" id="KW-0732">Signal</keyword>
<dbReference type="STRING" id="1064592.G0V9G6"/>
<name>G0V9G6_NAUCA</name>
<dbReference type="Pfam" id="PF20843">
    <property type="entry name" value="Rax2_3"/>
    <property type="match status" value="1"/>
</dbReference>
<feature type="compositionally biased region" description="Low complexity" evidence="1">
    <location>
        <begin position="1117"/>
        <end position="1129"/>
    </location>
</feature>
<feature type="signal peptide" evidence="3">
    <location>
        <begin position="1"/>
        <end position="18"/>
    </location>
</feature>
<proteinExistence type="predicted"/>
<feature type="transmembrane region" description="Helical" evidence="2">
    <location>
        <begin position="1145"/>
        <end position="1172"/>
    </location>
</feature>
<evidence type="ECO:0000256" key="3">
    <source>
        <dbReference type="SAM" id="SignalP"/>
    </source>
</evidence>
<dbReference type="AlphaFoldDB" id="G0V9G6"/>
<organism evidence="7 8">
    <name type="scientific">Naumovozyma castellii</name>
    <name type="common">Yeast</name>
    <name type="synonym">Saccharomyces castellii</name>
    <dbReference type="NCBI Taxonomy" id="27288"/>
    <lineage>
        <taxon>Eukaryota</taxon>
        <taxon>Fungi</taxon>
        <taxon>Dikarya</taxon>
        <taxon>Ascomycota</taxon>
        <taxon>Saccharomycotina</taxon>
        <taxon>Saccharomycetes</taxon>
        <taxon>Saccharomycetales</taxon>
        <taxon>Saccharomycetaceae</taxon>
        <taxon>Naumovozyma</taxon>
    </lineage>
</organism>
<evidence type="ECO:0000259" key="4">
    <source>
        <dbReference type="Pfam" id="PF12768"/>
    </source>
</evidence>
<evidence type="ECO:0000256" key="2">
    <source>
        <dbReference type="SAM" id="Phobius"/>
    </source>
</evidence>
<dbReference type="OrthoDB" id="2503993at2759"/>
<reference evidence="7 8" key="1">
    <citation type="journal article" date="2011" name="Proc. Natl. Acad. Sci. U.S.A.">
        <title>Evolutionary erosion of yeast sex chromosomes by mating-type switching accidents.</title>
        <authorList>
            <person name="Gordon J.L."/>
            <person name="Armisen D."/>
            <person name="Proux-Wera E."/>
            <person name="Oheigeartaigh S.S."/>
            <person name="Byrne K.P."/>
            <person name="Wolfe K.H."/>
        </authorList>
    </citation>
    <scope>NUCLEOTIDE SEQUENCE [LARGE SCALE GENOMIC DNA]</scope>
    <source>
        <strain evidence="8">ATCC 76901 / BCRC 22586 / CBS 4309 / NBRC 1992 / NRRL Y-12630</strain>
    </source>
</reference>
<dbReference type="eggNOG" id="ENOG502QQZD">
    <property type="taxonomic scope" value="Eukaryota"/>
</dbReference>
<evidence type="ECO:0000259" key="5">
    <source>
        <dbReference type="Pfam" id="PF20842"/>
    </source>
</evidence>
<dbReference type="OMA" id="NMYTPGC"/>
<gene>
    <name evidence="7" type="primary">NCAS0B04980</name>
    <name evidence="7" type="ordered locus">NCAS_0B04980</name>
</gene>
<feature type="domain" description="Rax2-like third" evidence="6">
    <location>
        <begin position="419"/>
        <end position="570"/>
    </location>
</feature>
<dbReference type="InterPro" id="IPR048266">
    <property type="entry name" value="Rax2-like_second"/>
</dbReference>
<dbReference type="FunCoup" id="G0V9G6">
    <property type="interactions" value="98"/>
</dbReference>
<dbReference type="InterPro" id="IPR048265">
    <property type="entry name" value="Rax2-like_third"/>
</dbReference>
<keyword evidence="2" id="KW-0812">Transmembrane</keyword>
<evidence type="ECO:0000313" key="8">
    <source>
        <dbReference type="Proteomes" id="UP000001640"/>
    </source>
</evidence>
<reference key="2">
    <citation type="submission" date="2011-08" db="EMBL/GenBank/DDBJ databases">
        <title>Genome sequence of Naumovozyma castellii.</title>
        <authorList>
            <person name="Gordon J.L."/>
            <person name="Armisen D."/>
            <person name="Proux-Wera E."/>
            <person name="OhEigeartaigh S.S."/>
            <person name="Byrne K.P."/>
            <person name="Wolfe K.H."/>
        </authorList>
    </citation>
    <scope>NUCLEOTIDE SEQUENCE</scope>
    <source>
        <strain>Type strain:CBS 4309</strain>
    </source>
</reference>
<keyword evidence="2" id="KW-1133">Transmembrane helix</keyword>
<dbReference type="RefSeq" id="XP_003674954.1">
    <property type="nucleotide sequence ID" value="XM_003674906.1"/>
</dbReference>
<dbReference type="PANTHER" id="PTHR31778:SF2">
    <property type="entry name" value="BUD SITE SELECTION PROTEIN RAX2"/>
    <property type="match status" value="1"/>
</dbReference>
<dbReference type="GO" id="GO:0008104">
    <property type="term" value="P:intracellular protein localization"/>
    <property type="evidence" value="ECO:0007669"/>
    <property type="project" value="EnsemblFungi"/>
</dbReference>
<dbReference type="InParanoid" id="G0V9G6"/>
<dbReference type="KEGG" id="ncs:NCAS_0B04980"/>
<dbReference type="PANTHER" id="PTHR31778">
    <property type="entry name" value="BUD SITE SELECTION PROTEIN RAX2"/>
    <property type="match status" value="1"/>
</dbReference>
<keyword evidence="2" id="KW-0472">Membrane</keyword>
<feature type="region of interest" description="Disordered" evidence="1">
    <location>
        <begin position="1117"/>
        <end position="1136"/>
    </location>
</feature>
<dbReference type="GO" id="GO:0007121">
    <property type="term" value="P:bipolar cellular bud site selection"/>
    <property type="evidence" value="ECO:0007669"/>
    <property type="project" value="EnsemblFungi"/>
</dbReference>
<dbReference type="GO" id="GO:0005935">
    <property type="term" value="C:cellular bud neck"/>
    <property type="evidence" value="ECO:0007669"/>
    <property type="project" value="EnsemblFungi"/>
</dbReference>
<feature type="domain" description="Rax2-like second" evidence="5">
    <location>
        <begin position="240"/>
        <end position="407"/>
    </location>
</feature>
<dbReference type="Pfam" id="PF20842">
    <property type="entry name" value="Rax2_2"/>
    <property type="match status" value="1"/>
</dbReference>
<accession>G0V9G6</accession>
<evidence type="ECO:0000313" key="7">
    <source>
        <dbReference type="EMBL" id="CCC68582.1"/>
    </source>
</evidence>
<protein>
    <recommendedName>
        <fullName evidence="9">Bud site selection protein RAX2</fullName>
    </recommendedName>
</protein>
<dbReference type="GeneID" id="96902140"/>